<accession>A0A9P4WBQ2</accession>
<sequence length="373" mass="41509">MWKPLIPESAEDVAIAVMGPTGSGKSTFVAQCTRDRSAKIGHSLLSCTTWVSVHSFRLDGRNVHLIDTPGFDDTRRSDAETLQELAYWLMAASEHGFRLSGIIYLHRITDPRFHGYTQRCFNLFKAICGEDAFPGVVVATTMWGLLEASDRRQGEARYSQLRERIQGDVLSRGAKLIALSADGLQAAEDAAHKTVRHIMGKNMRLTLALQTEIVDMKRPLQETQAGKILYGDMLQQIDNSIDSCKRDAAAMIASLDVTCEKLRVLWEKRMEEEDQICEQIQREYEDALRSSQISKEQSSSENLPISPATILSSTSDGELESKVACLEERLKRQRHKLQHRRYSGHGWGVTSLSVIGTGLAVGQLVAAVSCNVM</sequence>
<protein>
    <recommendedName>
        <fullName evidence="2">G domain-containing protein</fullName>
    </recommendedName>
</protein>
<dbReference type="SUPFAM" id="SSF52540">
    <property type="entry name" value="P-loop containing nucleoside triphosphate hydrolases"/>
    <property type="match status" value="1"/>
</dbReference>
<evidence type="ECO:0000259" key="2">
    <source>
        <dbReference type="Pfam" id="PF01926"/>
    </source>
</evidence>
<dbReference type="InterPro" id="IPR006073">
    <property type="entry name" value="GTP-bd"/>
</dbReference>
<name>A0A9P4WBQ2_CURKU</name>
<comment type="caution">
    <text evidence="3">The sequence shown here is derived from an EMBL/GenBank/DDBJ whole genome shotgun (WGS) entry which is preliminary data.</text>
</comment>
<dbReference type="Proteomes" id="UP000801428">
    <property type="component" value="Unassembled WGS sequence"/>
</dbReference>
<feature type="region of interest" description="Disordered" evidence="1">
    <location>
        <begin position="291"/>
        <end position="311"/>
    </location>
</feature>
<feature type="compositionally biased region" description="Low complexity" evidence="1">
    <location>
        <begin position="291"/>
        <end position="301"/>
    </location>
</feature>
<evidence type="ECO:0000313" key="3">
    <source>
        <dbReference type="EMBL" id="KAF3007914.1"/>
    </source>
</evidence>
<keyword evidence="4" id="KW-1185">Reference proteome</keyword>
<dbReference type="GO" id="GO:0005525">
    <property type="term" value="F:GTP binding"/>
    <property type="evidence" value="ECO:0007669"/>
    <property type="project" value="InterPro"/>
</dbReference>
<feature type="domain" description="G" evidence="2">
    <location>
        <begin position="15"/>
        <end position="72"/>
    </location>
</feature>
<evidence type="ECO:0000313" key="4">
    <source>
        <dbReference type="Proteomes" id="UP000801428"/>
    </source>
</evidence>
<gene>
    <name evidence="3" type="ORF">E8E13_011131</name>
</gene>
<evidence type="ECO:0000256" key="1">
    <source>
        <dbReference type="SAM" id="MobiDB-lite"/>
    </source>
</evidence>
<reference evidence="3" key="1">
    <citation type="submission" date="2019-04" db="EMBL/GenBank/DDBJ databases">
        <title>Sequencing of skin fungus with MAO and IRED activity.</title>
        <authorList>
            <person name="Marsaioli A.J."/>
            <person name="Bonatto J.M.C."/>
            <person name="Reis Junior O."/>
        </authorList>
    </citation>
    <scope>NUCLEOTIDE SEQUENCE</scope>
    <source>
        <strain evidence="3">30M1</strain>
    </source>
</reference>
<dbReference type="InterPro" id="IPR027417">
    <property type="entry name" value="P-loop_NTPase"/>
</dbReference>
<proteinExistence type="predicted"/>
<dbReference type="CDD" id="cd00882">
    <property type="entry name" value="Ras_like_GTPase"/>
    <property type="match status" value="1"/>
</dbReference>
<organism evidence="3 4">
    <name type="scientific">Curvularia kusanoi</name>
    <name type="common">Cochliobolus kusanoi</name>
    <dbReference type="NCBI Taxonomy" id="90978"/>
    <lineage>
        <taxon>Eukaryota</taxon>
        <taxon>Fungi</taxon>
        <taxon>Dikarya</taxon>
        <taxon>Ascomycota</taxon>
        <taxon>Pezizomycotina</taxon>
        <taxon>Dothideomycetes</taxon>
        <taxon>Pleosporomycetidae</taxon>
        <taxon>Pleosporales</taxon>
        <taxon>Pleosporineae</taxon>
        <taxon>Pleosporaceae</taxon>
        <taxon>Curvularia</taxon>
    </lineage>
</organism>
<dbReference type="AlphaFoldDB" id="A0A9P4WBQ2"/>
<dbReference type="Gene3D" id="3.40.50.300">
    <property type="entry name" value="P-loop containing nucleotide triphosphate hydrolases"/>
    <property type="match status" value="1"/>
</dbReference>
<dbReference type="EMBL" id="SWKU01000004">
    <property type="protein sequence ID" value="KAF3007914.1"/>
    <property type="molecule type" value="Genomic_DNA"/>
</dbReference>
<dbReference type="OrthoDB" id="8954335at2759"/>
<dbReference type="Pfam" id="PF01926">
    <property type="entry name" value="MMR_HSR1"/>
    <property type="match status" value="1"/>
</dbReference>